<sequence length="380" mass="43213">MDQSNLNTDRKLQHTKPNDLSVLCVTHADLEIATFNGVAQFELLEIWAYTSLDLRLYNQKLIHQVLCAKISPCEDDRFDVVQVNPLTIRVVIKNPQSLPAGSNTLDLEFDSFFLNHDHSIIPTEYLVRIHIPGPGSIRVIQEIKTKNVVEGFASFHIEIPSSGRLFFVRDRNLSGISCAAETWCEDRFFWRPHPINRLTSISVTIDTLSSEDVQDYSFLYLNNGTIYQNNLSILTSQYSMSLSKCADFILFSEKYDLPWDSEYSRATSNIFVLPLDRNISVNTCDMSVEGENMVYWTSESRESLWMGNSSSFMFAPHHSFTLIITFDDQKSKMGVYYLFLSSPGKCNLDYANPGSIVMIVVDNSLLEAMPRPQAGSHSHK</sequence>
<evidence type="ECO:0000313" key="2">
    <source>
        <dbReference type="Proteomes" id="UP000735302"/>
    </source>
</evidence>
<keyword evidence="2" id="KW-1185">Reference proteome</keyword>
<proteinExistence type="predicted"/>
<protein>
    <submittedName>
        <fullName evidence="1">Uncharacterized protein</fullName>
    </submittedName>
</protein>
<name>A0AAV3YVV9_9GAST</name>
<accession>A0AAV3YVV9</accession>
<reference evidence="1 2" key="1">
    <citation type="journal article" date="2021" name="Elife">
        <title>Chloroplast acquisition without the gene transfer in kleptoplastic sea slugs, Plakobranchus ocellatus.</title>
        <authorList>
            <person name="Maeda T."/>
            <person name="Takahashi S."/>
            <person name="Yoshida T."/>
            <person name="Shimamura S."/>
            <person name="Takaki Y."/>
            <person name="Nagai Y."/>
            <person name="Toyoda A."/>
            <person name="Suzuki Y."/>
            <person name="Arimoto A."/>
            <person name="Ishii H."/>
            <person name="Satoh N."/>
            <person name="Nishiyama T."/>
            <person name="Hasebe M."/>
            <person name="Maruyama T."/>
            <person name="Minagawa J."/>
            <person name="Obokata J."/>
            <person name="Shigenobu S."/>
        </authorList>
    </citation>
    <scope>NUCLEOTIDE SEQUENCE [LARGE SCALE GENOMIC DNA]</scope>
</reference>
<dbReference type="AlphaFoldDB" id="A0AAV3YVV9"/>
<dbReference type="Proteomes" id="UP000735302">
    <property type="component" value="Unassembled WGS sequence"/>
</dbReference>
<organism evidence="1 2">
    <name type="scientific">Plakobranchus ocellatus</name>
    <dbReference type="NCBI Taxonomy" id="259542"/>
    <lineage>
        <taxon>Eukaryota</taxon>
        <taxon>Metazoa</taxon>
        <taxon>Spiralia</taxon>
        <taxon>Lophotrochozoa</taxon>
        <taxon>Mollusca</taxon>
        <taxon>Gastropoda</taxon>
        <taxon>Heterobranchia</taxon>
        <taxon>Euthyneura</taxon>
        <taxon>Panpulmonata</taxon>
        <taxon>Sacoglossa</taxon>
        <taxon>Placobranchoidea</taxon>
        <taxon>Plakobranchidae</taxon>
        <taxon>Plakobranchus</taxon>
    </lineage>
</organism>
<comment type="caution">
    <text evidence="1">The sequence shown here is derived from an EMBL/GenBank/DDBJ whole genome shotgun (WGS) entry which is preliminary data.</text>
</comment>
<dbReference type="EMBL" id="BLXT01001512">
    <property type="protein sequence ID" value="GFN86316.1"/>
    <property type="molecule type" value="Genomic_DNA"/>
</dbReference>
<evidence type="ECO:0000313" key="1">
    <source>
        <dbReference type="EMBL" id="GFN86316.1"/>
    </source>
</evidence>
<gene>
    <name evidence="1" type="ORF">PoB_001282200</name>
</gene>